<evidence type="ECO:0000313" key="5">
    <source>
        <dbReference type="EMBL" id="CUX97210.1"/>
    </source>
</evidence>
<comment type="similarity">
    <text evidence="1">Belongs to the metallo-dependent hydrolases superfamily. TatD-type hydrolase family.</text>
</comment>
<keyword evidence="6" id="KW-1185">Reference proteome</keyword>
<evidence type="ECO:0000256" key="3">
    <source>
        <dbReference type="ARBA" id="ARBA00022801"/>
    </source>
</evidence>
<dbReference type="PANTHER" id="PTHR46124">
    <property type="entry name" value="D-AMINOACYL-TRNA DEACYLASE"/>
    <property type="match status" value="1"/>
</dbReference>
<dbReference type="EMBL" id="LN999835">
    <property type="protein sequence ID" value="CUX97210.1"/>
    <property type="molecule type" value="Genomic_DNA"/>
</dbReference>
<protein>
    <submittedName>
        <fullName evidence="5">Putative deoxyribonuclease YcfH</fullName>
        <ecNumber evidence="5">3.1.21.-</ecNumber>
    </submittedName>
</protein>
<dbReference type="InterPro" id="IPR018228">
    <property type="entry name" value="DNase_TatD-rel_CS"/>
</dbReference>
<gene>
    <name evidence="5" type="primary">ycfH</name>
    <name evidence="5" type="ORF">TPER_HE00283</name>
</gene>
<dbReference type="Proteomes" id="UP000095477">
    <property type="component" value="Chromosome I"/>
</dbReference>
<dbReference type="GO" id="GO:0005829">
    <property type="term" value="C:cytosol"/>
    <property type="evidence" value="ECO:0007669"/>
    <property type="project" value="TreeGrafter"/>
</dbReference>
<dbReference type="AlphaFoldDB" id="A0A143WTY5"/>
<dbReference type="KEGG" id="hed:TPER_HE00283"/>
<dbReference type="CDD" id="cd01310">
    <property type="entry name" value="TatD_DNAse"/>
    <property type="match status" value="1"/>
</dbReference>
<organism evidence="5 6">
    <name type="scientific">Candidatus Hoaglandella endobia</name>
    <dbReference type="NCBI Taxonomy" id="1778263"/>
    <lineage>
        <taxon>Bacteria</taxon>
        <taxon>Pseudomonadati</taxon>
        <taxon>Pseudomonadota</taxon>
        <taxon>Gammaproteobacteria</taxon>
        <taxon>Enterobacterales</taxon>
        <taxon>Enterobacteriaceae</taxon>
        <taxon>Candidatus Hoaglandella</taxon>
    </lineage>
</organism>
<dbReference type="FunFam" id="3.20.20.140:FF:000005">
    <property type="entry name" value="TatD family hydrolase"/>
    <property type="match status" value="1"/>
</dbReference>
<dbReference type="GO" id="GO:0004536">
    <property type="term" value="F:DNA nuclease activity"/>
    <property type="evidence" value="ECO:0007669"/>
    <property type="project" value="InterPro"/>
</dbReference>
<feature type="binding site" evidence="4">
    <location>
        <position position="94"/>
    </location>
    <ligand>
        <name>a divalent metal cation</name>
        <dbReference type="ChEBI" id="CHEBI:60240"/>
        <label>1</label>
    </ligand>
</feature>
<feature type="binding site" evidence="4">
    <location>
        <position position="130"/>
    </location>
    <ligand>
        <name>a divalent metal cation</name>
        <dbReference type="ChEBI" id="CHEBI:60240"/>
        <label>2</label>
    </ligand>
</feature>
<feature type="binding site" evidence="4">
    <location>
        <position position="9"/>
    </location>
    <ligand>
        <name>a divalent metal cation</name>
        <dbReference type="ChEBI" id="CHEBI:60240"/>
        <label>1</label>
    </ligand>
</feature>
<dbReference type="PROSITE" id="PS01137">
    <property type="entry name" value="TATD_1"/>
    <property type="match status" value="1"/>
</dbReference>
<keyword evidence="3 5" id="KW-0378">Hydrolase</keyword>
<dbReference type="PIRSF" id="PIRSF005902">
    <property type="entry name" value="DNase_TatD"/>
    <property type="match status" value="1"/>
</dbReference>
<feature type="binding site" evidence="4">
    <location>
        <position position="7"/>
    </location>
    <ligand>
        <name>a divalent metal cation</name>
        <dbReference type="ChEBI" id="CHEBI:60240"/>
        <label>1</label>
    </ligand>
</feature>
<sequence>MFLVDSHCHLDKLDYQQLHQDVSDVVAKARTREVKLLLSVCTTLSGFNSMTELISRCDNVLFSCGIHPLNLNEPYDFKELRRLASGDNVVALGETGLDYYYQQDNKVQQQGVFCEHIRVGRELNKPVIVHTRSAREDTLAVLRAEQADKCGGVLHCFTEDLTTAKTLLDFGFYISFSGIVTFRNAEALRQAVRYVPLDRLLVETDSPYLAPVPFRGKENQPAYVRNIAEYMATLKDVSLEELAVTTSTNFGQLFHVDMQYRFDTDRLR</sequence>
<dbReference type="GO" id="GO:0016788">
    <property type="term" value="F:hydrolase activity, acting on ester bonds"/>
    <property type="evidence" value="ECO:0007669"/>
    <property type="project" value="InterPro"/>
</dbReference>
<dbReference type="NCBIfam" id="NF008075">
    <property type="entry name" value="PRK10812.1"/>
    <property type="match status" value="1"/>
</dbReference>
<evidence type="ECO:0000256" key="1">
    <source>
        <dbReference type="ARBA" id="ARBA00009275"/>
    </source>
</evidence>
<name>A0A143WTY5_9ENTR</name>
<dbReference type="PATRIC" id="fig|1778263.3.peg.285"/>
<dbReference type="RefSeq" id="WP_067567788.1">
    <property type="nucleotide sequence ID" value="NZ_LN999835.1"/>
</dbReference>
<dbReference type="InterPro" id="IPR001130">
    <property type="entry name" value="TatD-like"/>
</dbReference>
<dbReference type="InterPro" id="IPR015991">
    <property type="entry name" value="TatD/YcfH-like"/>
</dbReference>
<evidence type="ECO:0000256" key="2">
    <source>
        <dbReference type="ARBA" id="ARBA00022723"/>
    </source>
</evidence>
<evidence type="ECO:0000256" key="4">
    <source>
        <dbReference type="PIRSR" id="PIRSR005902-1"/>
    </source>
</evidence>
<keyword evidence="2 4" id="KW-0479">Metal-binding</keyword>
<feature type="binding site" evidence="4">
    <location>
        <position position="155"/>
    </location>
    <ligand>
        <name>a divalent metal cation</name>
        <dbReference type="ChEBI" id="CHEBI:60240"/>
        <label>2</label>
    </ligand>
</feature>
<dbReference type="GO" id="GO:0046872">
    <property type="term" value="F:metal ion binding"/>
    <property type="evidence" value="ECO:0007669"/>
    <property type="project" value="UniProtKB-KW"/>
</dbReference>
<dbReference type="STRING" id="1778263.TPER_HE00283"/>
<feature type="binding site" evidence="4">
    <location>
        <position position="205"/>
    </location>
    <ligand>
        <name>a divalent metal cation</name>
        <dbReference type="ChEBI" id="CHEBI:60240"/>
        <label>1</label>
    </ligand>
</feature>
<evidence type="ECO:0000313" key="6">
    <source>
        <dbReference type="Proteomes" id="UP000095477"/>
    </source>
</evidence>
<dbReference type="SUPFAM" id="SSF51556">
    <property type="entry name" value="Metallo-dependent hydrolases"/>
    <property type="match status" value="1"/>
</dbReference>
<dbReference type="NCBIfam" id="TIGR00010">
    <property type="entry name" value="YchF/TatD family DNA exonuclease"/>
    <property type="match status" value="1"/>
</dbReference>
<dbReference type="OrthoDB" id="9810005at2"/>
<dbReference type="InterPro" id="IPR032466">
    <property type="entry name" value="Metal_Hydrolase"/>
</dbReference>
<dbReference type="PANTHER" id="PTHR46124:SF2">
    <property type="entry name" value="D-AMINOACYL-TRNA DEACYLASE"/>
    <property type="match status" value="1"/>
</dbReference>
<dbReference type="PROSITE" id="PS01091">
    <property type="entry name" value="TATD_3"/>
    <property type="match status" value="1"/>
</dbReference>
<proteinExistence type="inferred from homology"/>
<reference evidence="6" key="1">
    <citation type="submission" date="2016-01" db="EMBL/GenBank/DDBJ databases">
        <authorList>
            <person name="Husnik F."/>
        </authorList>
    </citation>
    <scope>NUCLEOTIDE SEQUENCE [LARGE SCALE GENOMIC DNA]</scope>
</reference>
<dbReference type="Pfam" id="PF01026">
    <property type="entry name" value="TatD_DNase"/>
    <property type="match status" value="1"/>
</dbReference>
<dbReference type="PROSITE" id="PS01090">
    <property type="entry name" value="TATD_2"/>
    <property type="match status" value="1"/>
</dbReference>
<accession>A0A143WTY5</accession>
<dbReference type="EC" id="3.1.21.-" evidence="5"/>
<dbReference type="Gene3D" id="3.20.20.140">
    <property type="entry name" value="Metal-dependent hydrolases"/>
    <property type="match status" value="1"/>
</dbReference>